<evidence type="ECO:0000313" key="5">
    <source>
        <dbReference type="Proteomes" id="UP001303564"/>
    </source>
</evidence>
<reference evidence="3 5" key="2">
    <citation type="submission" date="2023-09" db="EMBL/GenBank/DDBJ databases">
        <title>Genomic characteristic of L. casei group strains isolated from clinical sources.</title>
        <authorList>
            <person name="Jarocki P."/>
        </authorList>
    </citation>
    <scope>NUCLEOTIDE SEQUENCE [LARGE SCALE GENOMIC DNA]</scope>
    <source>
        <strain evidence="3 5">LMG 24099</strain>
    </source>
</reference>
<feature type="transmembrane region" description="Helical" evidence="1">
    <location>
        <begin position="123"/>
        <end position="145"/>
    </location>
</feature>
<dbReference type="AlphaFoldDB" id="A0AAN1KF24"/>
<reference evidence="2 4" key="1">
    <citation type="journal article" date="2017" name="Front. Immunol.">
        <title>Complete Genome Sequence of Lactobacillus casei LC5, a Potential Probiotics for Atopic Dermatitis.</title>
        <authorList>
            <person name="Kang J."/>
            <person name="Chung W.H."/>
            <person name="Lim T.J."/>
            <person name="Whon T.W."/>
            <person name="Lim S."/>
            <person name="Nam Y.D."/>
        </authorList>
    </citation>
    <scope>NUCLEOTIDE SEQUENCE [LARGE SCALE GENOMIC DNA]</scope>
    <source>
        <strain evidence="2 4">LC5</strain>
    </source>
</reference>
<keyword evidence="1" id="KW-0812">Transmembrane</keyword>
<evidence type="ECO:0000313" key="2">
    <source>
        <dbReference type="EMBL" id="ARY92335.1"/>
    </source>
</evidence>
<dbReference type="RefSeq" id="WP_087912744.1">
    <property type="nucleotide sequence ID" value="NZ_CP017065.1"/>
</dbReference>
<proteinExistence type="predicted"/>
<dbReference type="Proteomes" id="UP000195609">
    <property type="component" value="Chromosome"/>
</dbReference>
<feature type="transmembrane region" description="Helical" evidence="1">
    <location>
        <begin position="81"/>
        <end position="102"/>
    </location>
</feature>
<keyword evidence="1" id="KW-1133">Transmembrane helix</keyword>
<feature type="transmembrane region" description="Helical" evidence="1">
    <location>
        <begin position="55"/>
        <end position="75"/>
    </location>
</feature>
<evidence type="ECO:0000313" key="3">
    <source>
        <dbReference type="EMBL" id="WNX26973.1"/>
    </source>
</evidence>
<keyword evidence="1" id="KW-0472">Membrane</keyword>
<dbReference type="Proteomes" id="UP001303564">
    <property type="component" value="Chromosome"/>
</dbReference>
<evidence type="ECO:0000313" key="4">
    <source>
        <dbReference type="Proteomes" id="UP000195609"/>
    </source>
</evidence>
<dbReference type="EMBL" id="CP136128">
    <property type="protein sequence ID" value="WNX26973.1"/>
    <property type="molecule type" value="Genomic_DNA"/>
</dbReference>
<evidence type="ECO:0000256" key="1">
    <source>
        <dbReference type="SAM" id="Phobius"/>
    </source>
</evidence>
<name>A0AAN1KF24_LACCA</name>
<gene>
    <name evidence="2" type="ORF">BGL52_11430</name>
    <name evidence="3" type="ORF">RWA16_11205</name>
</gene>
<dbReference type="EMBL" id="CP017065">
    <property type="protein sequence ID" value="ARY92335.1"/>
    <property type="molecule type" value="Genomic_DNA"/>
</dbReference>
<accession>A0AAN1KF24</accession>
<keyword evidence="5" id="KW-1185">Reference proteome</keyword>
<sequence length="147" mass="16769">MITFKNMFICNKAWKDLVEIVRRSSVNAIQKDEMRGRYNVFREGFRANHELGMPYHFYSALKAVTLAIPVATFVGTLNGSWSNYGLIPGLWMWVFLFGNYECGIVKRIKARTLQELRPSKKEWVLRASISAGSSLLFATINLSLING</sequence>
<organism evidence="2 4">
    <name type="scientific">Lacticaseibacillus casei</name>
    <name type="common">Lactobacillus casei</name>
    <dbReference type="NCBI Taxonomy" id="1582"/>
    <lineage>
        <taxon>Bacteria</taxon>
        <taxon>Bacillati</taxon>
        <taxon>Bacillota</taxon>
        <taxon>Bacilli</taxon>
        <taxon>Lactobacillales</taxon>
        <taxon>Lactobacillaceae</taxon>
        <taxon>Lacticaseibacillus</taxon>
    </lineage>
</organism>
<protein>
    <submittedName>
        <fullName evidence="2">Uncharacterized protein</fullName>
    </submittedName>
</protein>